<feature type="domain" description="Calcineurin-like phosphoesterase" evidence="1">
    <location>
        <begin position="4"/>
        <end position="201"/>
    </location>
</feature>
<dbReference type="InterPro" id="IPR029052">
    <property type="entry name" value="Metallo-depent_PP-like"/>
</dbReference>
<dbReference type="InterPro" id="IPR004843">
    <property type="entry name" value="Calcineurin-like_PHP"/>
</dbReference>
<protein>
    <submittedName>
        <fullName evidence="2">Serine/threonine protein phosphatase 1</fullName>
    </submittedName>
</protein>
<dbReference type="SUPFAM" id="SSF56300">
    <property type="entry name" value="Metallo-dependent phosphatases"/>
    <property type="match status" value="1"/>
</dbReference>
<organism evidence="2 3">
    <name type="scientific">Alkalibacterium thalassium</name>
    <dbReference type="NCBI Taxonomy" id="426701"/>
    <lineage>
        <taxon>Bacteria</taxon>
        <taxon>Bacillati</taxon>
        <taxon>Bacillota</taxon>
        <taxon>Bacilli</taxon>
        <taxon>Lactobacillales</taxon>
        <taxon>Carnobacteriaceae</taxon>
        <taxon>Alkalibacterium</taxon>
    </lineage>
</organism>
<dbReference type="AlphaFoldDB" id="A0A1G8X8P2"/>
<dbReference type="OrthoDB" id="384253at2"/>
<dbReference type="STRING" id="426701.SAMN04488098_100612"/>
<keyword evidence="3" id="KW-1185">Reference proteome</keyword>
<dbReference type="GO" id="GO:0110154">
    <property type="term" value="P:RNA decapping"/>
    <property type="evidence" value="ECO:0007669"/>
    <property type="project" value="TreeGrafter"/>
</dbReference>
<dbReference type="Gene3D" id="3.60.21.10">
    <property type="match status" value="1"/>
</dbReference>
<dbReference type="EMBL" id="FNFK01000006">
    <property type="protein sequence ID" value="SDJ86982.1"/>
    <property type="molecule type" value="Genomic_DNA"/>
</dbReference>
<proteinExistence type="predicted"/>
<evidence type="ECO:0000259" key="1">
    <source>
        <dbReference type="Pfam" id="PF00149"/>
    </source>
</evidence>
<dbReference type="InterPro" id="IPR050126">
    <property type="entry name" value="Ap4A_hydrolase"/>
</dbReference>
<dbReference type="Pfam" id="PF00149">
    <property type="entry name" value="Metallophos"/>
    <property type="match status" value="1"/>
</dbReference>
<name>A0A1G8X8P2_9LACT</name>
<evidence type="ECO:0000313" key="2">
    <source>
        <dbReference type="EMBL" id="SDJ86982.1"/>
    </source>
</evidence>
<reference evidence="3" key="1">
    <citation type="submission" date="2016-10" db="EMBL/GenBank/DDBJ databases">
        <authorList>
            <person name="Varghese N."/>
            <person name="Submissions S."/>
        </authorList>
    </citation>
    <scope>NUCLEOTIDE SEQUENCE [LARGE SCALE GENOMIC DNA]</scope>
    <source>
        <strain evidence="3">DSM 19181</strain>
    </source>
</reference>
<dbReference type="PANTHER" id="PTHR42850">
    <property type="entry name" value="METALLOPHOSPHOESTERASE"/>
    <property type="match status" value="1"/>
</dbReference>
<dbReference type="GO" id="GO:0008803">
    <property type="term" value="F:bis(5'-nucleosyl)-tetraphosphatase (symmetrical) activity"/>
    <property type="evidence" value="ECO:0007669"/>
    <property type="project" value="TreeGrafter"/>
</dbReference>
<dbReference type="PANTHER" id="PTHR42850:SF4">
    <property type="entry name" value="ZINC-DEPENDENT ENDOPOLYPHOSPHATASE"/>
    <property type="match status" value="1"/>
</dbReference>
<dbReference type="GO" id="GO:0016791">
    <property type="term" value="F:phosphatase activity"/>
    <property type="evidence" value="ECO:0007669"/>
    <property type="project" value="TreeGrafter"/>
</dbReference>
<dbReference type="RefSeq" id="WP_091265102.1">
    <property type="nucleotide sequence ID" value="NZ_FNFK01000006.1"/>
</dbReference>
<sequence>MKKKVFVVGDVHGQYDMFIELLTHWKEEEEQLILLGDLGDRGENPKACFGLARDLVENKGAVCLKGNHEDMLLDFLNSPQHSAALYDMNGGMVTVQSFLDIKEGQYDAVELSESVKSQAPWLKPFIESLPLKYEWEDYVFTHAGVNLTLKDWTDTSDRDYVWIREGFFDQPNYTDKTFVFGHTVTAMLHEERSNTDIWLSGDGKIGLDGGAVYGGTLHGVVFDKDGIVDHYKVNNTGYAFSQFFGGR</sequence>
<gene>
    <name evidence="2" type="ORF">SAMN04488098_100612</name>
</gene>
<dbReference type="Proteomes" id="UP000199433">
    <property type="component" value="Unassembled WGS sequence"/>
</dbReference>
<dbReference type="GO" id="GO:0005737">
    <property type="term" value="C:cytoplasm"/>
    <property type="evidence" value="ECO:0007669"/>
    <property type="project" value="TreeGrafter"/>
</dbReference>
<evidence type="ECO:0000313" key="3">
    <source>
        <dbReference type="Proteomes" id="UP000199433"/>
    </source>
</evidence>
<accession>A0A1G8X8P2</accession>